<dbReference type="GO" id="GO:0000981">
    <property type="term" value="F:DNA-binding transcription factor activity, RNA polymerase II-specific"/>
    <property type="evidence" value="ECO:0007669"/>
    <property type="project" value="TreeGrafter"/>
</dbReference>
<dbReference type="InterPro" id="IPR036388">
    <property type="entry name" value="WH-like_DNA-bd_sf"/>
</dbReference>
<dbReference type="InterPro" id="IPR050998">
    <property type="entry name" value="FOXP"/>
</dbReference>
<dbReference type="Gene3D" id="1.10.10.10">
    <property type="entry name" value="Winged helix-like DNA-binding domain superfamily/Winged helix DNA-binding domain"/>
    <property type="match status" value="1"/>
</dbReference>
<accession>A0A183N1M0</accession>
<dbReference type="STRING" id="48269.A0A183N1M0"/>
<name>A0A183N1M0_9TREM</name>
<dbReference type="InterPro" id="IPR001766">
    <property type="entry name" value="Fork_head_dom"/>
</dbReference>
<dbReference type="GO" id="GO:0005634">
    <property type="term" value="C:nucleus"/>
    <property type="evidence" value="ECO:0007669"/>
    <property type="project" value="TreeGrafter"/>
</dbReference>
<dbReference type="AlphaFoldDB" id="A0A183N1M0"/>
<dbReference type="SUPFAM" id="SSF46785">
    <property type="entry name" value="Winged helix' DNA-binding domain"/>
    <property type="match status" value="1"/>
</dbReference>
<keyword evidence="1" id="KW-0238">DNA-binding</keyword>
<dbReference type="EMBL" id="UZAI01019042">
    <property type="protein sequence ID" value="VDP42365.1"/>
    <property type="molecule type" value="Genomic_DNA"/>
</dbReference>
<gene>
    <name evidence="2" type="ORF">SMRZ_LOCUS22195</name>
</gene>
<evidence type="ECO:0000313" key="2">
    <source>
        <dbReference type="EMBL" id="VDP42365.1"/>
    </source>
</evidence>
<organism evidence="2 3">
    <name type="scientific">Schistosoma margrebowiei</name>
    <dbReference type="NCBI Taxonomy" id="48269"/>
    <lineage>
        <taxon>Eukaryota</taxon>
        <taxon>Metazoa</taxon>
        <taxon>Spiralia</taxon>
        <taxon>Lophotrochozoa</taxon>
        <taxon>Platyhelminthes</taxon>
        <taxon>Trematoda</taxon>
        <taxon>Digenea</taxon>
        <taxon>Strigeidida</taxon>
        <taxon>Schistosomatoidea</taxon>
        <taxon>Schistosomatidae</taxon>
        <taxon>Schistosoma</taxon>
    </lineage>
</organism>
<dbReference type="PANTHER" id="PTHR45796">
    <property type="entry name" value="FORKHEAD BOX P, ISOFORM C"/>
    <property type="match status" value="1"/>
</dbReference>
<sequence length="72" mass="8272">MVGGSQYNAVRHNLSLHKCFRRLETTSGSVWVVDESEYQRRKAKRAVCMCVSMSLSKVNDNNNNNKLRENNP</sequence>
<dbReference type="InterPro" id="IPR036390">
    <property type="entry name" value="WH_DNA-bd_sf"/>
</dbReference>
<dbReference type="PANTHER" id="PTHR45796:SF4">
    <property type="entry name" value="FORKHEAD BOX P, ISOFORM C"/>
    <property type="match status" value="1"/>
</dbReference>
<dbReference type="Proteomes" id="UP000277204">
    <property type="component" value="Unassembled WGS sequence"/>
</dbReference>
<reference evidence="2 3" key="1">
    <citation type="submission" date="2018-11" db="EMBL/GenBank/DDBJ databases">
        <authorList>
            <consortium name="Pathogen Informatics"/>
        </authorList>
    </citation>
    <scope>NUCLEOTIDE SEQUENCE [LARGE SCALE GENOMIC DNA]</scope>
    <source>
        <strain evidence="2 3">Zambia</strain>
    </source>
</reference>
<evidence type="ECO:0000313" key="3">
    <source>
        <dbReference type="Proteomes" id="UP000277204"/>
    </source>
</evidence>
<protein>
    <submittedName>
        <fullName evidence="2">Uncharacterized protein</fullName>
    </submittedName>
</protein>
<dbReference type="Pfam" id="PF00250">
    <property type="entry name" value="Forkhead"/>
    <property type="match status" value="1"/>
</dbReference>
<evidence type="ECO:0000256" key="1">
    <source>
        <dbReference type="ARBA" id="ARBA00023125"/>
    </source>
</evidence>
<proteinExistence type="predicted"/>
<keyword evidence="3" id="KW-1185">Reference proteome</keyword>
<dbReference type="GO" id="GO:0000978">
    <property type="term" value="F:RNA polymerase II cis-regulatory region sequence-specific DNA binding"/>
    <property type="evidence" value="ECO:0007669"/>
    <property type="project" value="TreeGrafter"/>
</dbReference>